<dbReference type="KEGG" id="chu:CHU_2456"/>
<protein>
    <recommendedName>
        <fullName evidence="3">PorV/PorQ family protein</fullName>
    </recommendedName>
</protein>
<evidence type="ECO:0008006" key="3">
    <source>
        <dbReference type="Google" id="ProtNLM"/>
    </source>
</evidence>
<sequence>MNIFLNTVMKFFIGLALFVLTYFHHKSYGQDFASGARTRSLGSGCTADSTVWSLFNNPAGIASLKHVAVLISDEKIYGIQEIKNFSAGIICPLKKQLLLAASFSNQGYKWFNDQQIGIHAAHRKGPYSLGISFILWQRIAGETFRETYPLCNIGGTMSVNKHLQIGLHISNVSNTQNTVQTLPLRIKGGMLYKISNDVLFYADIIKQSNSNVFFSSGLEYRMHRFFYLRTGLQLKPMRLHGGAGFSSKRLSIDYSFSWQQPLGSKHQLSMYINLRKK</sequence>
<keyword evidence="2" id="KW-1185">Reference proteome</keyword>
<dbReference type="Proteomes" id="UP000001822">
    <property type="component" value="Chromosome"/>
</dbReference>
<name>A0A6N4STG1_CYTH3</name>
<accession>A0A6N4STG1</accession>
<dbReference type="AlphaFoldDB" id="A0A6N4STG1"/>
<dbReference type="EMBL" id="CP000383">
    <property type="protein sequence ID" value="ABG59711.1"/>
    <property type="molecule type" value="Genomic_DNA"/>
</dbReference>
<evidence type="ECO:0000313" key="2">
    <source>
        <dbReference type="Proteomes" id="UP000001822"/>
    </source>
</evidence>
<organism evidence="1 2">
    <name type="scientific">Cytophaga hutchinsonii (strain ATCC 33406 / DSM 1761 / CIP 103989 / NBRC 15051 / NCIMB 9469 / D465)</name>
    <dbReference type="NCBI Taxonomy" id="269798"/>
    <lineage>
        <taxon>Bacteria</taxon>
        <taxon>Pseudomonadati</taxon>
        <taxon>Bacteroidota</taxon>
        <taxon>Cytophagia</taxon>
        <taxon>Cytophagales</taxon>
        <taxon>Cytophagaceae</taxon>
        <taxon>Cytophaga</taxon>
    </lineage>
</organism>
<gene>
    <name evidence="1" type="ordered locus">CHU_2456</name>
</gene>
<evidence type="ECO:0000313" key="1">
    <source>
        <dbReference type="EMBL" id="ABG59711.1"/>
    </source>
</evidence>
<reference evidence="1 2" key="1">
    <citation type="journal article" date="2007" name="Appl. Environ. Microbiol.">
        <title>Genome sequence of the cellulolytic gliding bacterium Cytophaga hutchinsonii.</title>
        <authorList>
            <person name="Xie G."/>
            <person name="Bruce D.C."/>
            <person name="Challacombe J.F."/>
            <person name="Chertkov O."/>
            <person name="Detter J.C."/>
            <person name="Gilna P."/>
            <person name="Han C.S."/>
            <person name="Lucas S."/>
            <person name="Misra M."/>
            <person name="Myers G.L."/>
            <person name="Richardson P."/>
            <person name="Tapia R."/>
            <person name="Thayer N."/>
            <person name="Thompson L.S."/>
            <person name="Brettin T.S."/>
            <person name="Henrissat B."/>
            <person name="Wilson D.B."/>
            <person name="McBride M.J."/>
        </authorList>
    </citation>
    <scope>NUCLEOTIDE SEQUENCE [LARGE SCALE GENOMIC DNA]</scope>
    <source>
        <strain evidence="2">ATCC 33406 / DSM 1761 / CIP 103989 / NBRC 15051 / NCIMB 9469 / D465</strain>
    </source>
</reference>
<proteinExistence type="predicted"/>